<evidence type="ECO:0000313" key="1">
    <source>
        <dbReference type="EMBL" id="MCT2589299.1"/>
    </source>
</evidence>
<reference evidence="1 2" key="1">
    <citation type="submission" date="2021-10" db="EMBL/GenBank/DDBJ databases">
        <title>Streptomyces gossypii sp. nov., isolated from soil collected from cotton field.</title>
        <authorList>
            <person name="Ge X."/>
            <person name="Chen X."/>
            <person name="Liu W."/>
        </authorList>
    </citation>
    <scope>NUCLEOTIDE SEQUENCE [LARGE SCALE GENOMIC DNA]</scope>
    <source>
        <strain evidence="1 2">N2-109</strain>
    </source>
</reference>
<accession>A0ABT2JPT9</accession>
<sequence>MTTDWPTADLDPVLRLRVMAAGLNSVMYADEYIDAPLADVWSMASDLEGELPHLVPTLSAFHVPPGPEERKQVWAYSLFRHRARFEVLLQPGWCLMQSKYVVGGMAAVAEGSGTRFAVLGGLRQTRLTSLLTPLRPLGRSRGLRMIARARRRTALRRTAPHAET</sequence>
<name>A0ABT2JPT9_9ACTN</name>
<protein>
    <recommendedName>
        <fullName evidence="3">SRPBCC family protein</fullName>
    </recommendedName>
</protein>
<proteinExistence type="predicted"/>
<evidence type="ECO:0000313" key="2">
    <source>
        <dbReference type="Proteomes" id="UP001156389"/>
    </source>
</evidence>
<evidence type="ECO:0008006" key="3">
    <source>
        <dbReference type="Google" id="ProtNLM"/>
    </source>
</evidence>
<comment type="caution">
    <text evidence="1">The sequence shown here is derived from an EMBL/GenBank/DDBJ whole genome shotgun (WGS) entry which is preliminary data.</text>
</comment>
<dbReference type="RefSeq" id="WP_260216277.1">
    <property type="nucleotide sequence ID" value="NZ_JAJAGO010000002.1"/>
</dbReference>
<keyword evidence="2" id="KW-1185">Reference proteome</keyword>
<dbReference type="Proteomes" id="UP001156389">
    <property type="component" value="Unassembled WGS sequence"/>
</dbReference>
<gene>
    <name evidence="1" type="ORF">LHJ74_05015</name>
</gene>
<organism evidence="1 2">
    <name type="scientific">Streptomyces gossypii</name>
    <dbReference type="NCBI Taxonomy" id="2883101"/>
    <lineage>
        <taxon>Bacteria</taxon>
        <taxon>Bacillati</taxon>
        <taxon>Actinomycetota</taxon>
        <taxon>Actinomycetes</taxon>
        <taxon>Kitasatosporales</taxon>
        <taxon>Streptomycetaceae</taxon>
        <taxon>Streptomyces</taxon>
    </lineage>
</organism>
<dbReference type="EMBL" id="JAJAGO010000002">
    <property type="protein sequence ID" value="MCT2589299.1"/>
    <property type="molecule type" value="Genomic_DNA"/>
</dbReference>